<keyword evidence="1" id="KW-0732">Signal</keyword>
<accession>A0ABP0H576</accession>
<keyword evidence="3" id="KW-1185">Reference proteome</keyword>
<dbReference type="EMBL" id="CAXAMN010000001">
    <property type="protein sequence ID" value="CAK8985351.1"/>
    <property type="molecule type" value="Genomic_DNA"/>
</dbReference>
<dbReference type="InterPro" id="IPR012674">
    <property type="entry name" value="Calycin"/>
</dbReference>
<comment type="caution">
    <text evidence="2">The sequence shown here is derived from an EMBL/GenBank/DDBJ whole genome shotgun (WGS) entry which is preliminary data.</text>
</comment>
<dbReference type="Proteomes" id="UP001642484">
    <property type="component" value="Unassembled WGS sequence"/>
</dbReference>
<feature type="chain" id="PRO_5047120976" evidence="1">
    <location>
        <begin position="20"/>
        <end position="243"/>
    </location>
</feature>
<evidence type="ECO:0000313" key="3">
    <source>
        <dbReference type="Proteomes" id="UP001642484"/>
    </source>
</evidence>
<dbReference type="Gene3D" id="2.40.128.20">
    <property type="match status" value="1"/>
</dbReference>
<gene>
    <name evidence="2" type="ORF">CCMP2556_LOCUS99</name>
</gene>
<evidence type="ECO:0000256" key="1">
    <source>
        <dbReference type="SAM" id="SignalP"/>
    </source>
</evidence>
<name>A0ABP0H576_9DINO</name>
<reference evidence="2 3" key="1">
    <citation type="submission" date="2024-02" db="EMBL/GenBank/DDBJ databases">
        <authorList>
            <person name="Chen Y."/>
            <person name="Shah S."/>
            <person name="Dougan E. K."/>
            <person name="Thang M."/>
            <person name="Chan C."/>
        </authorList>
    </citation>
    <scope>NUCLEOTIDE SEQUENCE [LARGE SCALE GENOMIC DNA]</scope>
</reference>
<feature type="signal peptide" evidence="1">
    <location>
        <begin position="1"/>
        <end position="19"/>
    </location>
</feature>
<proteinExistence type="predicted"/>
<organism evidence="2 3">
    <name type="scientific">Durusdinium trenchii</name>
    <dbReference type="NCBI Taxonomy" id="1381693"/>
    <lineage>
        <taxon>Eukaryota</taxon>
        <taxon>Sar</taxon>
        <taxon>Alveolata</taxon>
        <taxon>Dinophyceae</taxon>
        <taxon>Suessiales</taxon>
        <taxon>Symbiodiniaceae</taxon>
        <taxon>Durusdinium</taxon>
    </lineage>
</organism>
<evidence type="ECO:0000313" key="2">
    <source>
        <dbReference type="EMBL" id="CAK8985351.1"/>
    </source>
</evidence>
<protein>
    <submittedName>
        <fullName evidence="2">Uncharacterized protein</fullName>
    </submittedName>
</protein>
<sequence>MKRMFELLLYGMVQHTVRADCPEDCPARCPQQLEVQSDFVKTQFDIKQFWGVYYEIAYHDSTQPRRWPIRASCQRSVKSQHPGDPKNYKDLFSLNVGFGRGVNAVCDLEFNLTDHPGVFLGHWSGHSIFNPNLTDIHNTVVDVGVAANGTYNWTLEFQCKNAEESKGIRFAAVNFYHRKPQIDAEEFQLMMSRLRARGLGWVVDASPGLTFVDQQKCIDHDSYPSLTAKPALCGQGALQEVMV</sequence>
<dbReference type="SUPFAM" id="SSF50814">
    <property type="entry name" value="Lipocalins"/>
    <property type="match status" value="1"/>
</dbReference>